<reference evidence="1 2" key="1">
    <citation type="submission" date="2022-11" db="EMBL/GenBank/DDBJ databases">
        <title>Minimal conservation of predation-associated metabolite biosynthetic gene clusters underscores biosynthetic potential of Myxococcota including descriptions for ten novel species: Archangium lansinium sp. nov., Myxococcus landrumus sp. nov., Nannocystis bai.</title>
        <authorList>
            <person name="Ahearne A."/>
            <person name="Stevens C."/>
            <person name="Dowd S."/>
        </authorList>
    </citation>
    <scope>NUCLEOTIDE SEQUENCE [LARGE SCALE GENOMIC DNA]</scope>
    <source>
        <strain evidence="1 2">BB15-2</strain>
    </source>
</reference>
<evidence type="ECO:0000313" key="2">
    <source>
        <dbReference type="Proteomes" id="UP001221686"/>
    </source>
</evidence>
<organism evidence="1 2">
    <name type="scientific">Nannocystis bainbridge</name>
    <dbReference type="NCBI Taxonomy" id="2995303"/>
    <lineage>
        <taxon>Bacteria</taxon>
        <taxon>Pseudomonadati</taxon>
        <taxon>Myxococcota</taxon>
        <taxon>Polyangia</taxon>
        <taxon>Nannocystales</taxon>
        <taxon>Nannocystaceae</taxon>
        <taxon>Nannocystis</taxon>
    </lineage>
</organism>
<sequence>MSLETGAHELGATAMIHALATDRGECTLLGTITHAHVSRAAR</sequence>
<keyword evidence="2" id="KW-1185">Reference proteome</keyword>
<dbReference type="RefSeq" id="WP_272091362.1">
    <property type="nucleotide sequence ID" value="NZ_JAQNDL010000004.1"/>
</dbReference>
<dbReference type="EMBL" id="JAQNDL010000004">
    <property type="protein sequence ID" value="MDC0722824.1"/>
    <property type="molecule type" value="Genomic_DNA"/>
</dbReference>
<protein>
    <submittedName>
        <fullName evidence="1">Uncharacterized protein</fullName>
    </submittedName>
</protein>
<name>A0ABT5EAE4_9BACT</name>
<comment type="caution">
    <text evidence="1">The sequence shown here is derived from an EMBL/GenBank/DDBJ whole genome shotgun (WGS) entry which is preliminary data.</text>
</comment>
<dbReference type="Proteomes" id="UP001221686">
    <property type="component" value="Unassembled WGS sequence"/>
</dbReference>
<evidence type="ECO:0000313" key="1">
    <source>
        <dbReference type="EMBL" id="MDC0722824.1"/>
    </source>
</evidence>
<gene>
    <name evidence="1" type="ORF">POL25_38395</name>
</gene>
<accession>A0ABT5EAE4</accession>
<proteinExistence type="predicted"/>